<comment type="catalytic activity">
    <reaction evidence="12">
        <text>S-hexadecanoyl-L-cysteinyl-[protein] + H2O = L-cysteinyl-[protein] + hexadecanoate + H(+)</text>
        <dbReference type="Rhea" id="RHEA:19233"/>
        <dbReference type="Rhea" id="RHEA-COMP:10131"/>
        <dbReference type="Rhea" id="RHEA-COMP:11032"/>
        <dbReference type="ChEBI" id="CHEBI:7896"/>
        <dbReference type="ChEBI" id="CHEBI:15377"/>
        <dbReference type="ChEBI" id="CHEBI:15378"/>
        <dbReference type="ChEBI" id="CHEBI:29950"/>
        <dbReference type="ChEBI" id="CHEBI:74151"/>
        <dbReference type="EC" id="3.1.2.22"/>
    </reaction>
</comment>
<evidence type="ECO:0000313" key="15">
    <source>
        <dbReference type="Proteomes" id="UP000800096"/>
    </source>
</evidence>
<evidence type="ECO:0000256" key="10">
    <source>
        <dbReference type="ARBA" id="ARBA00029392"/>
    </source>
</evidence>
<keyword evidence="5" id="KW-0719">Serine esterase</keyword>
<evidence type="ECO:0000259" key="13">
    <source>
        <dbReference type="Pfam" id="PF02230"/>
    </source>
</evidence>
<keyword evidence="6" id="KW-0963">Cytoplasm</keyword>
<keyword evidence="7" id="KW-0378">Hydrolase</keyword>
<evidence type="ECO:0000256" key="4">
    <source>
        <dbReference type="ARBA" id="ARBA00014923"/>
    </source>
</evidence>
<evidence type="ECO:0000256" key="2">
    <source>
        <dbReference type="ARBA" id="ARBA00006499"/>
    </source>
</evidence>
<evidence type="ECO:0000256" key="11">
    <source>
        <dbReference type="ARBA" id="ARBA00031195"/>
    </source>
</evidence>
<keyword evidence="15" id="KW-1185">Reference proteome</keyword>
<dbReference type="GO" id="GO:0052689">
    <property type="term" value="F:carboxylic ester hydrolase activity"/>
    <property type="evidence" value="ECO:0007669"/>
    <property type="project" value="UniProtKB-KW"/>
</dbReference>
<evidence type="ECO:0000256" key="9">
    <source>
        <dbReference type="ARBA" id="ARBA00023098"/>
    </source>
</evidence>
<keyword evidence="9" id="KW-0443">Lipid metabolism</keyword>
<dbReference type="OrthoDB" id="2418081at2759"/>
<evidence type="ECO:0000256" key="3">
    <source>
        <dbReference type="ARBA" id="ARBA00012423"/>
    </source>
</evidence>
<reference evidence="14" key="1">
    <citation type="journal article" date="2020" name="Stud. Mycol.">
        <title>101 Dothideomycetes genomes: a test case for predicting lifestyles and emergence of pathogens.</title>
        <authorList>
            <person name="Haridas S."/>
            <person name="Albert R."/>
            <person name="Binder M."/>
            <person name="Bloem J."/>
            <person name="Labutti K."/>
            <person name="Salamov A."/>
            <person name="Andreopoulos B."/>
            <person name="Baker S."/>
            <person name="Barry K."/>
            <person name="Bills G."/>
            <person name="Bluhm B."/>
            <person name="Cannon C."/>
            <person name="Castanera R."/>
            <person name="Culley D."/>
            <person name="Daum C."/>
            <person name="Ezra D."/>
            <person name="Gonzalez J."/>
            <person name="Henrissat B."/>
            <person name="Kuo A."/>
            <person name="Liang C."/>
            <person name="Lipzen A."/>
            <person name="Lutzoni F."/>
            <person name="Magnuson J."/>
            <person name="Mondo S."/>
            <person name="Nolan M."/>
            <person name="Ohm R."/>
            <person name="Pangilinan J."/>
            <person name="Park H.-J."/>
            <person name="Ramirez L."/>
            <person name="Alfaro M."/>
            <person name="Sun H."/>
            <person name="Tritt A."/>
            <person name="Yoshinaga Y."/>
            <person name="Zwiers L.-H."/>
            <person name="Turgeon B."/>
            <person name="Goodwin S."/>
            <person name="Spatafora J."/>
            <person name="Crous P."/>
            <person name="Grigoriev I."/>
        </authorList>
    </citation>
    <scope>NUCLEOTIDE SEQUENCE</scope>
    <source>
        <strain evidence="14">HMLAC05119</strain>
    </source>
</reference>
<evidence type="ECO:0000313" key="14">
    <source>
        <dbReference type="EMBL" id="KAF1916854.1"/>
    </source>
</evidence>
<dbReference type="SUPFAM" id="SSF53474">
    <property type="entry name" value="alpha/beta-Hydrolases"/>
    <property type="match status" value="1"/>
</dbReference>
<organism evidence="14 15">
    <name type="scientific">Ampelomyces quisqualis</name>
    <name type="common">Powdery mildew agent</name>
    <dbReference type="NCBI Taxonomy" id="50730"/>
    <lineage>
        <taxon>Eukaryota</taxon>
        <taxon>Fungi</taxon>
        <taxon>Dikarya</taxon>
        <taxon>Ascomycota</taxon>
        <taxon>Pezizomycotina</taxon>
        <taxon>Dothideomycetes</taxon>
        <taxon>Pleosporomycetidae</taxon>
        <taxon>Pleosporales</taxon>
        <taxon>Pleosporineae</taxon>
        <taxon>Phaeosphaeriaceae</taxon>
        <taxon>Ampelomyces</taxon>
    </lineage>
</organism>
<dbReference type="Pfam" id="PF02230">
    <property type="entry name" value="Abhydrolase_2"/>
    <property type="match status" value="1"/>
</dbReference>
<gene>
    <name evidence="14" type="ORF">BDU57DRAFT_529827</name>
</gene>
<dbReference type="InterPro" id="IPR029058">
    <property type="entry name" value="AB_hydrolase_fold"/>
</dbReference>
<evidence type="ECO:0000256" key="12">
    <source>
        <dbReference type="ARBA" id="ARBA00047337"/>
    </source>
</evidence>
<proteinExistence type="inferred from homology"/>
<dbReference type="GO" id="GO:0008474">
    <property type="term" value="F:palmitoyl-(protein) hydrolase activity"/>
    <property type="evidence" value="ECO:0007669"/>
    <property type="project" value="UniProtKB-EC"/>
</dbReference>
<accession>A0A6A5QQM2</accession>
<sequence>MALPLVVPALKRHTATVIVAHGLGDNGAGWIFLAENWRRRSKFEEVRFLFPNAPSIPITMNMGMRMPGWYDIKSLGNLDDREEDEAGIQQSKDYFHSLIDDEIKKGIPADRIVIGGFSQGGAMSLLSGVTYKNQLGGIFGLSCYLLLKKDIKDLIPDDSPNQNTPIFMGHGDADQVVAHKWGKLSADVLTQHGYNVDFRTYKYGNFHSPCVSVADNSRGLVHSADNSEIDDLESYLNQQIPPLGDSKSETSL</sequence>
<dbReference type="GO" id="GO:0006631">
    <property type="term" value="P:fatty acid metabolic process"/>
    <property type="evidence" value="ECO:0007669"/>
    <property type="project" value="UniProtKB-KW"/>
</dbReference>
<name>A0A6A5QQM2_AMPQU</name>
<dbReference type="EC" id="3.1.2.22" evidence="3"/>
<protein>
    <recommendedName>
        <fullName evidence="4">Acyl-protein thioesterase 1</fullName>
        <ecNumber evidence="3">3.1.2.22</ecNumber>
    </recommendedName>
    <alternativeName>
        <fullName evidence="11">Palmitoyl-protein hydrolase</fullName>
    </alternativeName>
</protein>
<evidence type="ECO:0000256" key="5">
    <source>
        <dbReference type="ARBA" id="ARBA00022487"/>
    </source>
</evidence>
<dbReference type="InterPro" id="IPR003140">
    <property type="entry name" value="PLipase/COase/thioEstase"/>
</dbReference>
<comment type="similarity">
    <text evidence="2">Belongs to the AB hydrolase superfamily. AB hydrolase 2 family.</text>
</comment>
<evidence type="ECO:0000256" key="8">
    <source>
        <dbReference type="ARBA" id="ARBA00022832"/>
    </source>
</evidence>
<keyword evidence="8" id="KW-0276">Fatty acid metabolism</keyword>
<evidence type="ECO:0000256" key="7">
    <source>
        <dbReference type="ARBA" id="ARBA00022801"/>
    </source>
</evidence>
<dbReference type="PANTHER" id="PTHR10655">
    <property type="entry name" value="LYSOPHOSPHOLIPASE-RELATED"/>
    <property type="match status" value="1"/>
</dbReference>
<dbReference type="GO" id="GO:0005737">
    <property type="term" value="C:cytoplasm"/>
    <property type="evidence" value="ECO:0007669"/>
    <property type="project" value="UniProtKB-SubCell"/>
</dbReference>
<dbReference type="Proteomes" id="UP000800096">
    <property type="component" value="Unassembled WGS sequence"/>
</dbReference>
<comment type="function">
    <text evidence="10">Hydrolyzes fatty acids from S-acylated cysteine residues in proteins with a strong preference for palmitoylated G-alpha proteins over other acyl substrates. Mediates the deacylation of G-alpha proteins such as GPA1 in vivo, but has weak or no activity toward palmitoylated Ras proteins. Has weak lysophospholipase activity in vitro; however such activity may not exist in vivo.</text>
</comment>
<evidence type="ECO:0000256" key="6">
    <source>
        <dbReference type="ARBA" id="ARBA00022490"/>
    </source>
</evidence>
<dbReference type="Gene3D" id="3.40.50.1820">
    <property type="entry name" value="alpha/beta hydrolase"/>
    <property type="match status" value="1"/>
</dbReference>
<dbReference type="AlphaFoldDB" id="A0A6A5QQM2"/>
<comment type="subcellular location">
    <subcellularLocation>
        <location evidence="1">Cytoplasm</location>
    </subcellularLocation>
</comment>
<evidence type="ECO:0000256" key="1">
    <source>
        <dbReference type="ARBA" id="ARBA00004496"/>
    </source>
</evidence>
<dbReference type="FunFam" id="3.40.50.1820:FF:000010">
    <property type="entry name" value="Acyl-protein thioesterase 2"/>
    <property type="match status" value="1"/>
</dbReference>
<dbReference type="InterPro" id="IPR050565">
    <property type="entry name" value="LYPA1-2/EST-like"/>
</dbReference>
<feature type="domain" description="Phospholipase/carboxylesterase/thioesterase" evidence="13">
    <location>
        <begin position="4"/>
        <end position="210"/>
    </location>
</feature>
<dbReference type="PANTHER" id="PTHR10655:SF17">
    <property type="entry name" value="LYSOPHOSPHOLIPASE-LIKE PROTEIN 1"/>
    <property type="match status" value="1"/>
</dbReference>
<dbReference type="EMBL" id="ML979135">
    <property type="protein sequence ID" value="KAF1916854.1"/>
    <property type="molecule type" value="Genomic_DNA"/>
</dbReference>